<organism evidence="8">
    <name type="scientific">Picea sitchensis</name>
    <name type="common">Sitka spruce</name>
    <name type="synonym">Pinus sitchensis</name>
    <dbReference type="NCBI Taxonomy" id="3332"/>
    <lineage>
        <taxon>Eukaryota</taxon>
        <taxon>Viridiplantae</taxon>
        <taxon>Streptophyta</taxon>
        <taxon>Embryophyta</taxon>
        <taxon>Tracheophyta</taxon>
        <taxon>Spermatophyta</taxon>
        <taxon>Pinopsida</taxon>
        <taxon>Pinidae</taxon>
        <taxon>Conifers I</taxon>
        <taxon>Pinales</taxon>
        <taxon>Pinaceae</taxon>
        <taxon>Picea</taxon>
    </lineage>
</organism>
<feature type="zinc finger region" description="C3H1-type" evidence="5">
    <location>
        <begin position="92"/>
        <end position="120"/>
    </location>
</feature>
<proteinExistence type="evidence at transcript level"/>
<dbReference type="EMBL" id="EF677121">
    <property type="protein sequence ID" value="ABR16973.1"/>
    <property type="molecule type" value="mRNA"/>
</dbReference>
<evidence type="ECO:0000256" key="4">
    <source>
        <dbReference type="ARBA" id="ARBA00023125"/>
    </source>
</evidence>
<feature type="zinc finger region" description="C3H1-type" evidence="5">
    <location>
        <begin position="397"/>
        <end position="425"/>
    </location>
</feature>
<protein>
    <recommendedName>
        <fullName evidence="7">C3H1-type domain-containing protein</fullName>
    </recommendedName>
</protein>
<feature type="domain" description="C3H1-type" evidence="7">
    <location>
        <begin position="178"/>
        <end position="206"/>
    </location>
</feature>
<evidence type="ECO:0000256" key="5">
    <source>
        <dbReference type="PROSITE-ProRule" id="PRU00723"/>
    </source>
</evidence>
<dbReference type="Pfam" id="PF00642">
    <property type="entry name" value="zf-CCCH"/>
    <property type="match status" value="5"/>
</dbReference>
<evidence type="ECO:0000313" key="8">
    <source>
        <dbReference type="EMBL" id="ABR16973.1"/>
    </source>
</evidence>
<evidence type="ECO:0000256" key="1">
    <source>
        <dbReference type="ARBA" id="ARBA00022723"/>
    </source>
</evidence>
<keyword evidence="4" id="KW-0238">DNA-binding</keyword>
<dbReference type="InterPro" id="IPR050974">
    <property type="entry name" value="Plant_ZF_CCCH"/>
</dbReference>
<dbReference type="SUPFAM" id="SSF90229">
    <property type="entry name" value="CCCH zinc finger"/>
    <property type="match status" value="4"/>
</dbReference>
<name>B8LMU3_PICSI</name>
<evidence type="ECO:0000256" key="3">
    <source>
        <dbReference type="ARBA" id="ARBA00022833"/>
    </source>
</evidence>
<keyword evidence="3 5" id="KW-0862">Zinc</keyword>
<sequence length="504" mass="55276">MIDGMPFVQERRERERPFCSFTTYGGLEGSDTDGGRRSSSTSGPMHENWHLRPRPSPSLPGDALEEAMLQMTIQSHDPLEEIGTSSGPYPERPGEQDCAYYMRTGLCGYGMNCHFNHPPNVKRAAQYMNELPERFGQPECKHFMKTGVCKYGATCKYHHPRDRDGSKVQLNYLGLPMRQGEKECPYYMRTGSCKYGVTCKFHHSDPTALLPDSGSPVYAAAELSLSPASGSTYPAGLASWSLQRAPYVSGPCLQGSPTYMPVILSPQQSTPSVQPGWSTYHGPISPLSSPEGKRQLGTGTVYSSSYMTGSSSSRHMRGALSPPVQGSSTAMEHPGVQSQVAAPQREAFPERPDQPQCQHYMKTGCCKYGTTCRYHHPKERVALSPWCMFSSQGLPLRPGQPTCPFYSRYGICKFGPICKFDHSLTGPNCNPAAFSPSELQTTLYPKGDSSEALFRSTSEEFSERVLKATDQYAKDGELSSFKLQSTEEGSGDTLAAKSPSTSAI</sequence>
<feature type="region of interest" description="Disordered" evidence="6">
    <location>
        <begin position="306"/>
        <end position="354"/>
    </location>
</feature>
<feature type="domain" description="C3H1-type" evidence="7">
    <location>
        <begin position="397"/>
        <end position="425"/>
    </location>
</feature>
<reference evidence="8" key="1">
    <citation type="submission" date="2007-06" db="EMBL/GenBank/DDBJ databases">
        <title>Full length cDNA sequences from Sitka Spruce (Picea sitchensis).</title>
        <authorList>
            <person name="Ralph S.G."/>
            <person name="Chun H.E."/>
            <person name="Liao N."/>
            <person name="Ali J."/>
            <person name="Reid K."/>
            <person name="Kolosova N."/>
            <person name="Cooper N."/>
            <person name="Cullis C."/>
            <person name="Jancsik S."/>
            <person name="Moore R."/>
            <person name="Mayo M."/>
            <person name="Wagner S."/>
            <person name="Holt R.A."/>
            <person name="Jones S.J.M."/>
            <person name="Marra M.A."/>
            <person name="Ritland C.E."/>
            <person name="Ritland K."/>
            <person name="Bohlmann J."/>
        </authorList>
    </citation>
    <scope>NUCLEOTIDE SEQUENCE</scope>
    <source>
        <tissue evidence="8">Green portion of the leader tissue</tissue>
    </source>
</reference>
<feature type="compositionally biased region" description="Polar residues" evidence="6">
    <location>
        <begin position="324"/>
        <end position="341"/>
    </location>
</feature>
<dbReference type="PANTHER" id="PTHR12506">
    <property type="entry name" value="PROTEIN PHOSPHATASE RELATED"/>
    <property type="match status" value="1"/>
</dbReference>
<dbReference type="OMA" id="CCKYGTT"/>
<feature type="zinc finger region" description="C3H1-type" evidence="5">
    <location>
        <begin position="351"/>
        <end position="379"/>
    </location>
</feature>
<dbReference type="PROSITE" id="PS50103">
    <property type="entry name" value="ZF_C3H1"/>
    <property type="match status" value="5"/>
</dbReference>
<evidence type="ECO:0000259" key="7">
    <source>
        <dbReference type="PROSITE" id="PS50103"/>
    </source>
</evidence>
<feature type="zinc finger region" description="C3H1-type" evidence="5">
    <location>
        <begin position="178"/>
        <end position="206"/>
    </location>
</feature>
<dbReference type="InterPro" id="IPR036855">
    <property type="entry name" value="Znf_CCCH_sf"/>
</dbReference>
<dbReference type="GO" id="GO:0008270">
    <property type="term" value="F:zinc ion binding"/>
    <property type="evidence" value="ECO:0007669"/>
    <property type="project" value="UniProtKB-KW"/>
</dbReference>
<dbReference type="SMART" id="SM00356">
    <property type="entry name" value="ZnF_C3H1"/>
    <property type="match status" value="5"/>
</dbReference>
<feature type="domain" description="C3H1-type" evidence="7">
    <location>
        <begin position="351"/>
        <end position="379"/>
    </location>
</feature>
<dbReference type="Gene3D" id="4.10.1000.10">
    <property type="entry name" value="Zinc finger, CCCH-type"/>
    <property type="match status" value="2"/>
</dbReference>
<evidence type="ECO:0000256" key="6">
    <source>
        <dbReference type="SAM" id="MobiDB-lite"/>
    </source>
</evidence>
<dbReference type="AlphaFoldDB" id="B8LMU3"/>
<dbReference type="PANTHER" id="PTHR12506:SF50">
    <property type="entry name" value="ZINC FINGER CCCH DOMAIN-CONTAINING PROTEIN 26"/>
    <property type="match status" value="1"/>
</dbReference>
<dbReference type="Gene3D" id="2.30.30.1190">
    <property type="match status" value="1"/>
</dbReference>
<feature type="region of interest" description="Disordered" evidence="6">
    <location>
        <begin position="18"/>
        <end position="61"/>
    </location>
</feature>
<feature type="region of interest" description="Disordered" evidence="6">
    <location>
        <begin position="483"/>
        <end position="504"/>
    </location>
</feature>
<dbReference type="InterPro" id="IPR000571">
    <property type="entry name" value="Znf_CCCH"/>
</dbReference>
<feature type="domain" description="C3H1-type" evidence="7">
    <location>
        <begin position="134"/>
        <end position="162"/>
    </location>
</feature>
<keyword evidence="2 5" id="KW-0863">Zinc-finger</keyword>
<evidence type="ECO:0000256" key="2">
    <source>
        <dbReference type="ARBA" id="ARBA00022771"/>
    </source>
</evidence>
<keyword evidence="1 5" id="KW-0479">Metal-binding</keyword>
<dbReference type="GO" id="GO:0003677">
    <property type="term" value="F:DNA binding"/>
    <property type="evidence" value="ECO:0007669"/>
    <property type="project" value="UniProtKB-KW"/>
</dbReference>
<accession>B8LMU3</accession>
<dbReference type="GO" id="GO:0003729">
    <property type="term" value="F:mRNA binding"/>
    <property type="evidence" value="ECO:0007669"/>
    <property type="project" value="UniProtKB-ARBA"/>
</dbReference>
<feature type="domain" description="C3H1-type" evidence="7">
    <location>
        <begin position="92"/>
        <end position="120"/>
    </location>
</feature>
<feature type="zinc finger region" description="C3H1-type" evidence="5">
    <location>
        <begin position="134"/>
        <end position="162"/>
    </location>
</feature>